<sequence>MQTTFTLQTRGPGLTEFTRQVAAWLPREDGLLTLMIRHTSASLLIQENADPEVQTDLTEWLHRTVPPSTDPSLSYLTHTYEGPDDMPGHIKAMLLPVSLQIPVARGTMRLGTWQGIYLVEHRTRPHTREVAAHFAADR</sequence>
<evidence type="ECO:0000256" key="1">
    <source>
        <dbReference type="ARBA" id="ARBA00005534"/>
    </source>
</evidence>
<dbReference type="AlphaFoldDB" id="A0A2Y9C3M6"/>
<proteinExistence type="inferred from homology"/>
<dbReference type="Gene3D" id="2.60.120.460">
    <property type="entry name" value="YjbQ-like"/>
    <property type="match status" value="1"/>
</dbReference>
<dbReference type="Proteomes" id="UP000245839">
    <property type="component" value="Unassembled WGS sequence"/>
</dbReference>
<accession>A0A2Y9C3M6</accession>
<name>A0A2Y9C3M6_9RHOB</name>
<dbReference type="PROSITE" id="PS01314">
    <property type="entry name" value="UPF0047"/>
    <property type="match status" value="1"/>
</dbReference>
<dbReference type="InterPro" id="IPR001602">
    <property type="entry name" value="UPF0047_YjbQ-like"/>
</dbReference>
<keyword evidence="4" id="KW-1185">Reference proteome</keyword>
<dbReference type="NCBIfam" id="TIGR00149">
    <property type="entry name" value="TIGR00149_YjbQ"/>
    <property type="match status" value="1"/>
</dbReference>
<dbReference type="RefSeq" id="WP_109566509.1">
    <property type="nucleotide sequence ID" value="NZ_QGDJ01000024.1"/>
</dbReference>
<comment type="similarity">
    <text evidence="1">Belongs to the UPF0047 family.</text>
</comment>
<dbReference type="SUPFAM" id="SSF111038">
    <property type="entry name" value="YjbQ-like"/>
    <property type="match status" value="1"/>
</dbReference>
<evidence type="ECO:0000313" key="3">
    <source>
        <dbReference type="EMBL" id="SSA51742.1"/>
    </source>
</evidence>
<dbReference type="PANTHER" id="PTHR30615">
    <property type="entry name" value="UNCHARACTERIZED PROTEIN YJBQ-RELATED"/>
    <property type="match status" value="1"/>
</dbReference>
<dbReference type="PIRSF" id="PIRSF004681">
    <property type="entry name" value="UCP004681"/>
    <property type="match status" value="1"/>
</dbReference>
<reference evidence="2 4" key="2">
    <citation type="submission" date="2018-03" db="EMBL/GenBank/DDBJ databases">
        <title>Genomic Encyclopedia of Archaeal and Bacterial Type Strains, Phase II (KMG-II): from individual species to whole genera.</title>
        <authorList>
            <person name="Goeker M."/>
        </authorList>
    </citation>
    <scope>NUCLEOTIDE SEQUENCE [LARGE SCALE GENOMIC DNA]</scope>
    <source>
        <strain evidence="2 4">DSM 25227</strain>
    </source>
</reference>
<evidence type="ECO:0000313" key="5">
    <source>
        <dbReference type="Proteomes" id="UP000251571"/>
    </source>
</evidence>
<dbReference type="Pfam" id="PF01894">
    <property type="entry name" value="YjbQ"/>
    <property type="match status" value="1"/>
</dbReference>
<organism evidence="3 5">
    <name type="scientific">Jannaschia seohaensis</name>
    <dbReference type="NCBI Taxonomy" id="475081"/>
    <lineage>
        <taxon>Bacteria</taxon>
        <taxon>Pseudomonadati</taxon>
        <taxon>Pseudomonadota</taxon>
        <taxon>Alphaproteobacteria</taxon>
        <taxon>Rhodobacterales</taxon>
        <taxon>Roseobacteraceae</taxon>
        <taxon>Jannaschia</taxon>
    </lineage>
</organism>
<reference evidence="3 5" key="1">
    <citation type="submission" date="2016-10" db="EMBL/GenBank/DDBJ databases">
        <authorList>
            <person name="Cai Z."/>
        </authorList>
    </citation>
    <scope>NUCLEOTIDE SEQUENCE [LARGE SCALE GENOMIC DNA]</scope>
    <source>
        <strain evidence="3 5">DSM 25227</strain>
    </source>
</reference>
<evidence type="ECO:0000313" key="2">
    <source>
        <dbReference type="EMBL" id="PWJ10342.1"/>
    </source>
</evidence>
<dbReference type="EMBL" id="QGDJ01000024">
    <property type="protein sequence ID" value="PWJ10342.1"/>
    <property type="molecule type" value="Genomic_DNA"/>
</dbReference>
<dbReference type="EMBL" id="UETC01000024">
    <property type="protein sequence ID" value="SSA51742.1"/>
    <property type="molecule type" value="Genomic_DNA"/>
</dbReference>
<dbReference type="OrthoDB" id="9801725at2"/>
<evidence type="ECO:0000313" key="4">
    <source>
        <dbReference type="Proteomes" id="UP000245839"/>
    </source>
</evidence>
<gene>
    <name evidence="2" type="ORF">BCF38_12421</name>
    <name evidence="3" type="ORF">SAMN05421539_12421</name>
</gene>
<dbReference type="Proteomes" id="UP000251571">
    <property type="component" value="Unassembled WGS sequence"/>
</dbReference>
<protein>
    <submittedName>
        <fullName evidence="3">Secondary thiamine-phosphate synthase enzyme</fullName>
    </submittedName>
</protein>
<dbReference type="InterPro" id="IPR035917">
    <property type="entry name" value="YjbQ-like_sf"/>
</dbReference>
<dbReference type="PANTHER" id="PTHR30615:SF8">
    <property type="entry name" value="UPF0047 PROTEIN C4A8.02C"/>
    <property type="match status" value="1"/>
</dbReference>